<dbReference type="Pfam" id="PF25838">
    <property type="entry name" value="Apionate_lact_M"/>
    <property type="match status" value="1"/>
</dbReference>
<keyword evidence="4" id="KW-1185">Reference proteome</keyword>
<feature type="domain" description="D-apionate lactonase TIM barrel" evidence="2">
    <location>
        <begin position="248"/>
        <end position="514"/>
    </location>
</feature>
<accession>A0A6L9E7K1</accession>
<dbReference type="InterPro" id="IPR058787">
    <property type="entry name" value="ApnL_M"/>
</dbReference>
<evidence type="ECO:0000259" key="1">
    <source>
        <dbReference type="Pfam" id="PF25837"/>
    </source>
</evidence>
<dbReference type="EMBL" id="WXYO01000001">
    <property type="protein sequence ID" value="NAS10624.1"/>
    <property type="molecule type" value="Genomic_DNA"/>
</dbReference>
<gene>
    <name evidence="3" type="ORF">GTQ38_01330</name>
</gene>
<evidence type="ECO:0000259" key="2">
    <source>
        <dbReference type="Pfam" id="PF25838"/>
    </source>
</evidence>
<sequence length="572" mass="64852">MIQQGHSIILNAGKLHMLFENGFLRYVRLGREEFVRMIYFAVRDANWGTVPYRIEGISTQVDDKAFEISYEAICQQGEIDFRWKCNIVGKENRIFFSIAGRSHSNFYANRIGFCLLHPIRNHAGLPIEIEHSIGRTNSYSFPENVSPHQPFTDISKMEWELESGSAFLDFKGAGFETEDQRNWLDASYKTYCTPLELPFPVLVRPQDEVSQSILLKVEPKPSFKKHGFSNKHFLSISDNHSPLPAIGLESNKDALNPWTINRLKALKLSHVRVELKFDLESWQTDLKLRCAQANMLGVPISLLVFANENRTLLSERLSQIAWSTFDICEVTVIDSQNKSAGEAFLASVLPVVKSFFPNIPLGSGTDFYFAEFNRQAPPMDELDFCSFSANPQVHAFDNRSIMETASSFEDVTKSAKILSGGKPVHISPITLKPRSNPDATEELSSERQIQIRVDERQKGSLCAHWTLASIKYLSTAGAASASFFQTTGNEGLLRQEEKRVFPVFKIFEFLGRYKGGHLIHSFSSSPLEFEGLVLRYKEKIYAVLANFTAEPITINFQDKSITLKARELKFLE</sequence>
<dbReference type="AlphaFoldDB" id="A0A6L9E7K1"/>
<comment type="caution">
    <text evidence="3">The sequence shown here is derived from an EMBL/GenBank/DDBJ whole genome shotgun (WGS) entry which is preliminary data.</text>
</comment>
<protein>
    <submittedName>
        <fullName evidence="3">Uncharacterized protein</fullName>
    </submittedName>
</protein>
<reference evidence="3 4" key="1">
    <citation type="submission" date="2020-01" db="EMBL/GenBank/DDBJ databases">
        <title>Bacteria diversity of Porities sp.</title>
        <authorList>
            <person name="Wang G."/>
        </authorList>
    </citation>
    <scope>NUCLEOTIDE SEQUENCE [LARGE SCALE GENOMIC DNA]</scope>
    <source>
        <strain evidence="3 4">R33</strain>
    </source>
</reference>
<feature type="domain" description="D-apionate lactonase N-terminal" evidence="1">
    <location>
        <begin position="7"/>
        <end position="218"/>
    </location>
</feature>
<dbReference type="RefSeq" id="WP_161433423.1">
    <property type="nucleotide sequence ID" value="NZ_WXYO01000001.1"/>
</dbReference>
<evidence type="ECO:0000313" key="4">
    <source>
        <dbReference type="Proteomes" id="UP000475249"/>
    </source>
</evidence>
<dbReference type="InterPro" id="IPR058788">
    <property type="entry name" value="ApnL_N"/>
</dbReference>
<name>A0A6L9E7K1_9FLAO</name>
<dbReference type="Pfam" id="PF25837">
    <property type="entry name" value="Apionate_lact_N"/>
    <property type="match status" value="1"/>
</dbReference>
<dbReference type="Proteomes" id="UP000475249">
    <property type="component" value="Unassembled WGS sequence"/>
</dbReference>
<organism evidence="3 4">
    <name type="scientific">Poritiphilus flavus</name>
    <dbReference type="NCBI Taxonomy" id="2697053"/>
    <lineage>
        <taxon>Bacteria</taxon>
        <taxon>Pseudomonadati</taxon>
        <taxon>Bacteroidota</taxon>
        <taxon>Flavobacteriia</taxon>
        <taxon>Flavobacteriales</taxon>
        <taxon>Flavobacteriaceae</taxon>
        <taxon>Poritiphilus</taxon>
    </lineage>
</organism>
<proteinExistence type="predicted"/>
<evidence type="ECO:0000313" key="3">
    <source>
        <dbReference type="EMBL" id="NAS10624.1"/>
    </source>
</evidence>